<evidence type="ECO:0000256" key="15">
    <source>
        <dbReference type="SAM" id="SignalP"/>
    </source>
</evidence>
<evidence type="ECO:0000256" key="13">
    <source>
        <dbReference type="ARBA" id="ARBA00023237"/>
    </source>
</evidence>
<dbReference type="PANTHER" id="PTHR33619">
    <property type="entry name" value="POLYSACCHARIDE EXPORT PROTEIN GFCE-RELATED"/>
    <property type="match status" value="1"/>
</dbReference>
<keyword evidence="10" id="KW-0626">Porin</keyword>
<accession>A0ABU9B087</accession>
<keyword evidence="12" id="KW-0564">Palmitate</keyword>
<dbReference type="Gene3D" id="3.10.560.10">
    <property type="entry name" value="Outer membrane lipoprotein wza domain like"/>
    <property type="match status" value="1"/>
</dbReference>
<feature type="domain" description="Polysaccharide export protein N-terminal" evidence="16">
    <location>
        <begin position="20"/>
        <end position="95"/>
    </location>
</feature>
<dbReference type="Pfam" id="PF22461">
    <property type="entry name" value="SLBB_2"/>
    <property type="match status" value="1"/>
</dbReference>
<evidence type="ECO:0000256" key="10">
    <source>
        <dbReference type="ARBA" id="ARBA00023114"/>
    </source>
</evidence>
<dbReference type="EMBL" id="JBBUKT010000010">
    <property type="protein sequence ID" value="MEK7953213.1"/>
    <property type="molecule type" value="Genomic_DNA"/>
</dbReference>
<evidence type="ECO:0000256" key="8">
    <source>
        <dbReference type="ARBA" id="ARBA00023047"/>
    </source>
</evidence>
<keyword evidence="6" id="KW-0812">Transmembrane</keyword>
<organism evidence="18 19">
    <name type="scientific">Luteolibacter soli</name>
    <dbReference type="NCBI Taxonomy" id="3135280"/>
    <lineage>
        <taxon>Bacteria</taxon>
        <taxon>Pseudomonadati</taxon>
        <taxon>Verrucomicrobiota</taxon>
        <taxon>Verrucomicrobiia</taxon>
        <taxon>Verrucomicrobiales</taxon>
        <taxon>Verrucomicrobiaceae</taxon>
        <taxon>Luteolibacter</taxon>
    </lineage>
</organism>
<evidence type="ECO:0000313" key="18">
    <source>
        <dbReference type="EMBL" id="MEK7953213.1"/>
    </source>
</evidence>
<dbReference type="InterPro" id="IPR049712">
    <property type="entry name" value="Poly_export"/>
</dbReference>
<evidence type="ECO:0000259" key="16">
    <source>
        <dbReference type="Pfam" id="PF02563"/>
    </source>
</evidence>
<dbReference type="Proteomes" id="UP001371305">
    <property type="component" value="Unassembled WGS sequence"/>
</dbReference>
<evidence type="ECO:0000256" key="3">
    <source>
        <dbReference type="ARBA" id="ARBA00022448"/>
    </source>
</evidence>
<comment type="subcellular location">
    <subcellularLocation>
        <location evidence="1">Cell outer membrane</location>
        <topology evidence="1">Multi-pass membrane protein</topology>
    </subcellularLocation>
</comment>
<dbReference type="Gene3D" id="3.30.1950.10">
    <property type="entry name" value="wza like domain"/>
    <property type="match status" value="1"/>
</dbReference>
<evidence type="ECO:0000256" key="7">
    <source>
        <dbReference type="ARBA" id="ARBA00022729"/>
    </source>
</evidence>
<evidence type="ECO:0000256" key="2">
    <source>
        <dbReference type="ARBA" id="ARBA00009450"/>
    </source>
</evidence>
<dbReference type="Pfam" id="PF02563">
    <property type="entry name" value="Poly_export"/>
    <property type="match status" value="1"/>
</dbReference>
<feature type="domain" description="SLBB" evidence="17">
    <location>
        <begin position="108"/>
        <end position="177"/>
    </location>
</feature>
<keyword evidence="11" id="KW-0472">Membrane</keyword>
<evidence type="ECO:0000256" key="11">
    <source>
        <dbReference type="ARBA" id="ARBA00023136"/>
    </source>
</evidence>
<dbReference type="InterPro" id="IPR054765">
    <property type="entry name" value="SLBB_dom"/>
</dbReference>
<keyword evidence="19" id="KW-1185">Reference proteome</keyword>
<evidence type="ECO:0000256" key="9">
    <source>
        <dbReference type="ARBA" id="ARBA00023065"/>
    </source>
</evidence>
<keyword evidence="8" id="KW-0625">Polysaccharide transport</keyword>
<sequence>MKAALFLSMVLSISPALAGLEPGDTVKISLLGVEGDEQAKVNGQYRIGESGTIAMPLLDKPVTARGLNAEQLARAIEAAYRAEQIYTKPSIQAEVLKGVIVDPNETIVSIGGQVRKAGQTTFRKGMTVILAIDAAGGRNDFGSRNVVLLRAGKQYCLDFHNLKHKNIELLPNDSLQVEQKGVIDRWKGDDETVKPLISK</sequence>
<evidence type="ECO:0000256" key="1">
    <source>
        <dbReference type="ARBA" id="ARBA00004571"/>
    </source>
</evidence>
<protein>
    <submittedName>
        <fullName evidence="18">Polysaccharide biosynthesis/export family protein</fullName>
    </submittedName>
</protein>
<feature type="signal peptide" evidence="15">
    <location>
        <begin position="1"/>
        <end position="18"/>
    </location>
</feature>
<comment type="similarity">
    <text evidence="2">Belongs to the BexD/CtrA/VexA family.</text>
</comment>
<dbReference type="RefSeq" id="WP_341406976.1">
    <property type="nucleotide sequence ID" value="NZ_JBBUKT010000010.1"/>
</dbReference>
<keyword evidence="13" id="KW-0998">Cell outer membrane</keyword>
<evidence type="ECO:0000259" key="17">
    <source>
        <dbReference type="Pfam" id="PF22461"/>
    </source>
</evidence>
<proteinExistence type="inferred from homology"/>
<evidence type="ECO:0000256" key="5">
    <source>
        <dbReference type="ARBA" id="ARBA00022597"/>
    </source>
</evidence>
<keyword evidence="5" id="KW-0762">Sugar transport</keyword>
<evidence type="ECO:0000256" key="12">
    <source>
        <dbReference type="ARBA" id="ARBA00023139"/>
    </source>
</evidence>
<evidence type="ECO:0000256" key="14">
    <source>
        <dbReference type="ARBA" id="ARBA00023288"/>
    </source>
</evidence>
<keyword evidence="7 15" id="KW-0732">Signal</keyword>
<comment type="caution">
    <text evidence="18">The sequence shown here is derived from an EMBL/GenBank/DDBJ whole genome shotgun (WGS) entry which is preliminary data.</text>
</comment>
<keyword evidence="9" id="KW-0406">Ion transport</keyword>
<keyword evidence="14" id="KW-0449">Lipoprotein</keyword>
<dbReference type="PANTHER" id="PTHR33619:SF3">
    <property type="entry name" value="POLYSACCHARIDE EXPORT PROTEIN GFCE-RELATED"/>
    <property type="match status" value="1"/>
</dbReference>
<keyword evidence="4" id="KW-1134">Transmembrane beta strand</keyword>
<dbReference type="InterPro" id="IPR003715">
    <property type="entry name" value="Poly_export_N"/>
</dbReference>
<keyword evidence="3" id="KW-0813">Transport</keyword>
<evidence type="ECO:0000313" key="19">
    <source>
        <dbReference type="Proteomes" id="UP001371305"/>
    </source>
</evidence>
<evidence type="ECO:0000256" key="4">
    <source>
        <dbReference type="ARBA" id="ARBA00022452"/>
    </source>
</evidence>
<gene>
    <name evidence="18" type="ORF">WKV53_22045</name>
</gene>
<reference evidence="18 19" key="1">
    <citation type="submission" date="2024-04" db="EMBL/GenBank/DDBJ databases">
        <title>Luteolibacter sp. isolated from soil.</title>
        <authorList>
            <person name="An J."/>
        </authorList>
    </citation>
    <scope>NUCLEOTIDE SEQUENCE [LARGE SCALE GENOMIC DNA]</scope>
    <source>
        <strain evidence="18 19">Y139</strain>
    </source>
</reference>
<feature type="chain" id="PRO_5045255460" evidence="15">
    <location>
        <begin position="19"/>
        <end position="199"/>
    </location>
</feature>
<evidence type="ECO:0000256" key="6">
    <source>
        <dbReference type="ARBA" id="ARBA00022692"/>
    </source>
</evidence>
<name>A0ABU9B087_9BACT</name>